<evidence type="ECO:0000313" key="4">
    <source>
        <dbReference type="EMBL" id="KAH7565601.1"/>
    </source>
</evidence>
<comment type="similarity">
    <text evidence="2">Belongs to the enoyl-CoA hydratase/isomerase family.</text>
</comment>
<keyword evidence="1 2" id="KW-0378">Hydrolase</keyword>
<dbReference type="InterPro" id="IPR029045">
    <property type="entry name" value="ClpP/crotonase-like_dom_sf"/>
</dbReference>
<keyword evidence="5" id="KW-1185">Reference proteome</keyword>
<comment type="function">
    <text evidence="2">Hydrolyzes 3-hydroxyisobutyryl-CoA (HIBYL-CoA), a saline catabolite. Has high activity toward isobutyryl-CoA. Could be an isobutyryl-CoA dehydrogenase that functions in valine catabolism.</text>
</comment>
<dbReference type="Gene3D" id="3.90.226.10">
    <property type="entry name" value="2-enoyl-CoA Hydratase, Chain A, domain 1"/>
    <property type="match status" value="1"/>
</dbReference>
<evidence type="ECO:0000256" key="2">
    <source>
        <dbReference type="RuleBase" id="RU369070"/>
    </source>
</evidence>
<accession>A0ABQ8HML5</accession>
<evidence type="ECO:0000259" key="3">
    <source>
        <dbReference type="Pfam" id="PF16113"/>
    </source>
</evidence>
<dbReference type="Pfam" id="PF16113">
    <property type="entry name" value="ECH_2"/>
    <property type="match status" value="2"/>
</dbReference>
<dbReference type="InterPro" id="IPR032259">
    <property type="entry name" value="HIBYL-CoA-H"/>
</dbReference>
<dbReference type="SUPFAM" id="SSF52096">
    <property type="entry name" value="ClpP/crotonase"/>
    <property type="match status" value="1"/>
</dbReference>
<dbReference type="PANTHER" id="PTHR43176">
    <property type="entry name" value="3-HYDROXYISOBUTYRYL-COA HYDROLASE-RELATED"/>
    <property type="match status" value="1"/>
</dbReference>
<gene>
    <name evidence="4" type="ORF">JRO89_XS09G0232700</name>
</gene>
<name>A0ABQ8HML5_9ROSI</name>
<reference evidence="4 5" key="1">
    <citation type="submission" date="2021-02" db="EMBL/GenBank/DDBJ databases">
        <title>Plant Genome Project.</title>
        <authorList>
            <person name="Zhang R.-G."/>
        </authorList>
    </citation>
    <scope>NUCLEOTIDE SEQUENCE [LARGE SCALE GENOMIC DNA]</scope>
    <source>
        <tissue evidence="4">Leaves</tissue>
    </source>
</reference>
<sequence>MDLLNDRDIVQVAFQGNSCVKKVILNRPHKLNALTYEMSRDSEMSCGQLSQMMNRLEVYENDSKVRLVILKGNGRAFCAGGDVVALYNFMTTGHWSFGASFFKKFSNLEYLVATYKKPLVALIDGMVMGGGAGVSMLARFKIVTENTVFAMPAAAIGSYVGETYFLSRLPGYFGEYLGLTGARLDGAEMIACGLATHFVRSKEKQIENGSTEKWMVDAINSMKSSTPTGLKLFLRSIREGRRQNLEECLVLEYTVVCHVIRRTMSNDFYEGVRSKLIEKDTKPEWKPSKLELVEEEKVDRCFERVYEDDWEPLQLSPRSNLVHENTVASKL</sequence>
<dbReference type="InterPro" id="IPR045004">
    <property type="entry name" value="ECH_dom"/>
</dbReference>
<comment type="pathway">
    <text evidence="2">Amino-acid degradation; L-valine degradation.</text>
</comment>
<feature type="domain" description="Enoyl-CoA hydratase/isomerase" evidence="3">
    <location>
        <begin position="208"/>
        <end position="302"/>
    </location>
</feature>
<comment type="caution">
    <text evidence="4">The sequence shown here is derived from an EMBL/GenBank/DDBJ whole genome shotgun (WGS) entry which is preliminary data.</text>
</comment>
<comment type="catalytic activity">
    <reaction evidence="2">
        <text>3-hydroxy-2-methylpropanoyl-CoA + H2O = 3-hydroxy-2-methylpropanoate + CoA + H(+)</text>
        <dbReference type="Rhea" id="RHEA:20888"/>
        <dbReference type="ChEBI" id="CHEBI:11805"/>
        <dbReference type="ChEBI" id="CHEBI:15377"/>
        <dbReference type="ChEBI" id="CHEBI:15378"/>
        <dbReference type="ChEBI" id="CHEBI:57287"/>
        <dbReference type="ChEBI" id="CHEBI:57340"/>
        <dbReference type="EC" id="3.1.2.4"/>
    </reaction>
</comment>
<evidence type="ECO:0000313" key="5">
    <source>
        <dbReference type="Proteomes" id="UP000827721"/>
    </source>
</evidence>
<feature type="domain" description="Enoyl-CoA hydratase/isomerase" evidence="3">
    <location>
        <begin position="21"/>
        <end position="203"/>
    </location>
</feature>
<dbReference type="PANTHER" id="PTHR43176:SF6">
    <property type="entry name" value="3-HYDROXYISOBUTYRYL-COA HYDROLASE"/>
    <property type="match status" value="1"/>
</dbReference>
<protein>
    <recommendedName>
        <fullName evidence="2">3-hydroxyisobutyryl-CoA hydrolase</fullName>
        <shortName evidence="2">HIB-CoA hydrolase</shortName>
        <shortName evidence="2">HIBYL-CoA-H</shortName>
        <ecNumber evidence="2">3.1.2.4</ecNumber>
    </recommendedName>
    <alternativeName>
        <fullName evidence="2">3-hydroxyisobutyryl-coenzyme A hydrolase</fullName>
    </alternativeName>
</protein>
<organism evidence="4 5">
    <name type="scientific">Xanthoceras sorbifolium</name>
    <dbReference type="NCBI Taxonomy" id="99658"/>
    <lineage>
        <taxon>Eukaryota</taxon>
        <taxon>Viridiplantae</taxon>
        <taxon>Streptophyta</taxon>
        <taxon>Embryophyta</taxon>
        <taxon>Tracheophyta</taxon>
        <taxon>Spermatophyta</taxon>
        <taxon>Magnoliopsida</taxon>
        <taxon>eudicotyledons</taxon>
        <taxon>Gunneridae</taxon>
        <taxon>Pentapetalae</taxon>
        <taxon>rosids</taxon>
        <taxon>malvids</taxon>
        <taxon>Sapindales</taxon>
        <taxon>Sapindaceae</taxon>
        <taxon>Xanthoceroideae</taxon>
        <taxon>Xanthoceras</taxon>
    </lineage>
</organism>
<dbReference type="CDD" id="cd06558">
    <property type="entry name" value="crotonase-like"/>
    <property type="match status" value="1"/>
</dbReference>
<proteinExistence type="inferred from homology"/>
<dbReference type="EMBL" id="JAFEMO010000009">
    <property type="protein sequence ID" value="KAH7565601.1"/>
    <property type="molecule type" value="Genomic_DNA"/>
</dbReference>
<dbReference type="Proteomes" id="UP000827721">
    <property type="component" value="Unassembled WGS sequence"/>
</dbReference>
<evidence type="ECO:0000256" key="1">
    <source>
        <dbReference type="ARBA" id="ARBA00022801"/>
    </source>
</evidence>
<dbReference type="EC" id="3.1.2.4" evidence="2"/>